<keyword evidence="4" id="KW-1185">Reference proteome</keyword>
<keyword evidence="1" id="KW-0732">Signal</keyword>
<dbReference type="AlphaFoldDB" id="A0A7W7QT68"/>
<name>A0A7W7QT68_9ACTN</name>
<dbReference type="GO" id="GO:0043190">
    <property type="term" value="C:ATP-binding cassette (ABC) transporter complex"/>
    <property type="evidence" value="ECO:0007669"/>
    <property type="project" value="InterPro"/>
</dbReference>
<dbReference type="GO" id="GO:1904680">
    <property type="term" value="F:peptide transmembrane transporter activity"/>
    <property type="evidence" value="ECO:0007669"/>
    <property type="project" value="TreeGrafter"/>
</dbReference>
<evidence type="ECO:0000313" key="4">
    <source>
        <dbReference type="Proteomes" id="UP000552644"/>
    </source>
</evidence>
<feature type="signal peptide" evidence="1">
    <location>
        <begin position="1"/>
        <end position="33"/>
    </location>
</feature>
<dbReference type="Gene3D" id="3.10.105.10">
    <property type="entry name" value="Dipeptide-binding Protein, Domain 3"/>
    <property type="match status" value="1"/>
</dbReference>
<feature type="domain" description="Solute-binding protein family 5" evidence="2">
    <location>
        <begin position="91"/>
        <end position="453"/>
    </location>
</feature>
<sequence length="551" mass="58479">MGAALRPATTTPAAWAGAVLLLALVAACSPGTAGTAGSGTGDASPRAGGTLRLAVEKEPECLDPHQSPTESARLLTRPIVDSLVYQDPQGKFHPWLAREWKVSADKLTYTFRLREGVTFTDGQRFDAAAVVANLDHVVDPKTKSLLAGSLLAAYRSSKALDPLTAEVTLKRPDSGFLAALAQPNLGIESPITLKGPASKLCAVVVGTGPFKSETGFTSQKGIDYVRNPAYAWAPEGTKSGPVPLDRIEVTVVPDNSARLGALTSGQVDAVTGLAPASVGTLKSTPGFTLHTTRFPGANYSYWPNTEKGPLSDVNVRRALRAGVDWRQIVKNVYFGVYDGAQGPLSASTPGFDGSLAPAYGHDPAEANRLLDQAGWTGRDAAGYRTKDGKRLTLRHMWSDPSVSNLAVQIQAAAKRLGVEIVEENLDGGTFVNRLLAGDYELIDTSFSAPGPDVLRVLFSAENIPTPERGISNNMARYDDPRTEDALKRALDAASQSEQFGVYAEVQRRITEDAAVLPIYSPLSVVAARDGVRDVRFNVDGSPDLSGVWLAS</sequence>
<evidence type="ECO:0000259" key="2">
    <source>
        <dbReference type="Pfam" id="PF00496"/>
    </source>
</evidence>
<dbReference type="CDD" id="cd08492">
    <property type="entry name" value="PBP2_NikA_DppA_OppA_like_15"/>
    <property type="match status" value="1"/>
</dbReference>
<dbReference type="EMBL" id="JACHJP010000009">
    <property type="protein sequence ID" value="MBB4919340.1"/>
    <property type="molecule type" value="Genomic_DNA"/>
</dbReference>
<dbReference type="InterPro" id="IPR000914">
    <property type="entry name" value="SBP_5_dom"/>
</dbReference>
<evidence type="ECO:0000256" key="1">
    <source>
        <dbReference type="SAM" id="SignalP"/>
    </source>
</evidence>
<dbReference type="PANTHER" id="PTHR30290">
    <property type="entry name" value="PERIPLASMIC BINDING COMPONENT OF ABC TRANSPORTER"/>
    <property type="match status" value="1"/>
</dbReference>
<dbReference type="InterPro" id="IPR030678">
    <property type="entry name" value="Peptide/Ni-bd"/>
</dbReference>
<dbReference type="PIRSF" id="PIRSF002741">
    <property type="entry name" value="MppA"/>
    <property type="match status" value="1"/>
</dbReference>
<dbReference type="RefSeq" id="WP_184721463.1">
    <property type="nucleotide sequence ID" value="NZ_JACHJP010000009.1"/>
</dbReference>
<dbReference type="Proteomes" id="UP000552644">
    <property type="component" value="Unassembled WGS sequence"/>
</dbReference>
<dbReference type="PROSITE" id="PS51257">
    <property type="entry name" value="PROKAR_LIPOPROTEIN"/>
    <property type="match status" value="1"/>
</dbReference>
<reference evidence="3 4" key="1">
    <citation type="submission" date="2020-08" db="EMBL/GenBank/DDBJ databases">
        <title>Genomic Encyclopedia of Type Strains, Phase III (KMG-III): the genomes of soil and plant-associated and newly described type strains.</title>
        <authorList>
            <person name="Whitman W."/>
        </authorList>
    </citation>
    <scope>NUCLEOTIDE SEQUENCE [LARGE SCALE GENOMIC DNA]</scope>
    <source>
        <strain evidence="3 4">CECT 8840</strain>
    </source>
</reference>
<dbReference type="GO" id="GO:0042597">
    <property type="term" value="C:periplasmic space"/>
    <property type="evidence" value="ECO:0007669"/>
    <property type="project" value="UniProtKB-ARBA"/>
</dbReference>
<feature type="chain" id="PRO_5038733137" evidence="1">
    <location>
        <begin position="34"/>
        <end position="551"/>
    </location>
</feature>
<gene>
    <name evidence="3" type="ORF">FHS44_006482</name>
</gene>
<dbReference type="SUPFAM" id="SSF53850">
    <property type="entry name" value="Periplasmic binding protein-like II"/>
    <property type="match status" value="1"/>
</dbReference>
<dbReference type="Pfam" id="PF00496">
    <property type="entry name" value="SBP_bac_5"/>
    <property type="match status" value="1"/>
</dbReference>
<comment type="caution">
    <text evidence="3">The sequence shown here is derived from an EMBL/GenBank/DDBJ whole genome shotgun (WGS) entry which is preliminary data.</text>
</comment>
<accession>A0A7W7QT68</accession>
<dbReference type="Gene3D" id="3.40.190.10">
    <property type="entry name" value="Periplasmic binding protein-like II"/>
    <property type="match status" value="1"/>
</dbReference>
<dbReference type="GO" id="GO:0015833">
    <property type="term" value="P:peptide transport"/>
    <property type="evidence" value="ECO:0007669"/>
    <property type="project" value="TreeGrafter"/>
</dbReference>
<organism evidence="3 4">
    <name type="scientific">Streptosporangium saharense</name>
    <dbReference type="NCBI Taxonomy" id="1706840"/>
    <lineage>
        <taxon>Bacteria</taxon>
        <taxon>Bacillati</taxon>
        <taxon>Actinomycetota</taxon>
        <taxon>Actinomycetes</taxon>
        <taxon>Streptosporangiales</taxon>
        <taxon>Streptosporangiaceae</taxon>
        <taxon>Streptosporangium</taxon>
    </lineage>
</organism>
<evidence type="ECO:0000313" key="3">
    <source>
        <dbReference type="EMBL" id="MBB4919340.1"/>
    </source>
</evidence>
<dbReference type="InterPro" id="IPR039424">
    <property type="entry name" value="SBP_5"/>
</dbReference>
<protein>
    <submittedName>
        <fullName evidence="3">Peptide/nickel transport system substrate-binding protein</fullName>
    </submittedName>
</protein>
<proteinExistence type="predicted"/>